<evidence type="ECO:0000256" key="5">
    <source>
        <dbReference type="ARBA" id="ARBA00022842"/>
    </source>
</evidence>
<dbReference type="STRING" id="1123014.SAMN02745746_01726"/>
<evidence type="ECO:0000259" key="9">
    <source>
        <dbReference type="Pfam" id="PF01648"/>
    </source>
</evidence>
<keyword evidence="3 8" id="KW-0479">Metal-binding</keyword>
<dbReference type="GO" id="GO:0006633">
    <property type="term" value="P:fatty acid biosynthetic process"/>
    <property type="evidence" value="ECO:0007669"/>
    <property type="project" value="UniProtKB-UniRule"/>
</dbReference>
<dbReference type="NCBIfam" id="TIGR00516">
    <property type="entry name" value="acpS"/>
    <property type="match status" value="1"/>
</dbReference>
<keyword evidence="2 8" id="KW-0808">Transferase</keyword>
<feature type="binding site" evidence="8">
    <location>
        <position position="8"/>
    </location>
    <ligand>
        <name>Mg(2+)</name>
        <dbReference type="ChEBI" id="CHEBI:18420"/>
    </ligand>
</feature>
<dbReference type="RefSeq" id="WP_085276015.1">
    <property type="nucleotide sequence ID" value="NZ_FXAG01000007.1"/>
</dbReference>
<evidence type="ECO:0000313" key="10">
    <source>
        <dbReference type="EMBL" id="SMF17899.1"/>
    </source>
</evidence>
<evidence type="ECO:0000256" key="7">
    <source>
        <dbReference type="ARBA" id="ARBA00023160"/>
    </source>
</evidence>
<dbReference type="HAMAP" id="MF_00101">
    <property type="entry name" value="AcpS"/>
    <property type="match status" value="1"/>
</dbReference>
<comment type="function">
    <text evidence="8">Transfers the 4'-phosphopantetheine moiety from coenzyme A to a Ser of acyl-carrier-protein.</text>
</comment>
<accession>A0A1Y6BMY2</accession>
<dbReference type="Proteomes" id="UP000192920">
    <property type="component" value="Unassembled WGS sequence"/>
</dbReference>
<dbReference type="InterPro" id="IPR002582">
    <property type="entry name" value="ACPS"/>
</dbReference>
<evidence type="ECO:0000256" key="8">
    <source>
        <dbReference type="HAMAP-Rule" id="MF_00101"/>
    </source>
</evidence>
<comment type="cofactor">
    <cofactor evidence="8">
        <name>Mg(2+)</name>
        <dbReference type="ChEBI" id="CHEBI:18420"/>
    </cofactor>
</comment>
<reference evidence="11" key="1">
    <citation type="submission" date="2017-04" db="EMBL/GenBank/DDBJ databases">
        <authorList>
            <person name="Varghese N."/>
            <person name="Submissions S."/>
        </authorList>
    </citation>
    <scope>NUCLEOTIDE SEQUENCE [LARGE SCALE GENOMIC DNA]</scope>
    <source>
        <strain evidence="11">DSM 22618</strain>
    </source>
</reference>
<keyword evidence="7 8" id="KW-0275">Fatty acid biosynthesis</keyword>
<dbReference type="GO" id="GO:0000287">
    <property type="term" value="F:magnesium ion binding"/>
    <property type="evidence" value="ECO:0007669"/>
    <property type="project" value="UniProtKB-UniRule"/>
</dbReference>
<dbReference type="InterPro" id="IPR008278">
    <property type="entry name" value="4-PPantetheinyl_Trfase_dom"/>
</dbReference>
<protein>
    <recommendedName>
        <fullName evidence="8">Holo-[acyl-carrier-protein] synthase</fullName>
        <shortName evidence="8">Holo-ACP synthase</shortName>
        <ecNumber evidence="8">2.7.8.7</ecNumber>
    </recommendedName>
    <alternativeName>
        <fullName evidence="8">4'-phosphopantetheinyl transferase AcpS</fullName>
    </alternativeName>
</protein>
<keyword evidence="6 8" id="KW-0443">Lipid metabolism</keyword>
<feature type="domain" description="4'-phosphopantetheinyl transferase" evidence="9">
    <location>
        <begin position="4"/>
        <end position="120"/>
    </location>
</feature>
<evidence type="ECO:0000256" key="6">
    <source>
        <dbReference type="ARBA" id="ARBA00023098"/>
    </source>
</evidence>
<sequence length="137" mass="14511">MIYGIGTDIVAVARMQALLDRWGDKAGRRILAPSERAAFAASRDPARLLAKRFAVKEAASKALGTGIRAPVLLTAIAVDHDALGKPLLVFSPELQCFAESRGVVGSHLSISDERDHALAFVVLEGMPSANPPVILQA</sequence>
<keyword evidence="5 8" id="KW-0460">Magnesium</keyword>
<organism evidence="10 11">
    <name type="scientific">Pseudogulbenkiania subflava DSM 22618</name>
    <dbReference type="NCBI Taxonomy" id="1123014"/>
    <lineage>
        <taxon>Bacteria</taxon>
        <taxon>Pseudomonadati</taxon>
        <taxon>Pseudomonadota</taxon>
        <taxon>Betaproteobacteria</taxon>
        <taxon>Neisseriales</taxon>
        <taxon>Chromobacteriaceae</taxon>
        <taxon>Pseudogulbenkiania</taxon>
    </lineage>
</organism>
<dbReference type="EMBL" id="FXAG01000007">
    <property type="protein sequence ID" value="SMF17899.1"/>
    <property type="molecule type" value="Genomic_DNA"/>
</dbReference>
<name>A0A1Y6BMY2_9NEIS</name>
<keyword evidence="1 8" id="KW-0444">Lipid biosynthesis</keyword>
<dbReference type="EC" id="2.7.8.7" evidence="8"/>
<comment type="catalytic activity">
    <reaction evidence="8">
        <text>apo-[ACP] + CoA = holo-[ACP] + adenosine 3',5'-bisphosphate + H(+)</text>
        <dbReference type="Rhea" id="RHEA:12068"/>
        <dbReference type="Rhea" id="RHEA-COMP:9685"/>
        <dbReference type="Rhea" id="RHEA-COMP:9690"/>
        <dbReference type="ChEBI" id="CHEBI:15378"/>
        <dbReference type="ChEBI" id="CHEBI:29999"/>
        <dbReference type="ChEBI" id="CHEBI:57287"/>
        <dbReference type="ChEBI" id="CHEBI:58343"/>
        <dbReference type="ChEBI" id="CHEBI:64479"/>
        <dbReference type="EC" id="2.7.8.7"/>
    </reaction>
</comment>
<proteinExistence type="inferred from homology"/>
<evidence type="ECO:0000256" key="4">
    <source>
        <dbReference type="ARBA" id="ARBA00022832"/>
    </source>
</evidence>
<dbReference type="GO" id="GO:0005737">
    <property type="term" value="C:cytoplasm"/>
    <property type="evidence" value="ECO:0007669"/>
    <property type="project" value="UniProtKB-SubCell"/>
</dbReference>
<evidence type="ECO:0000256" key="3">
    <source>
        <dbReference type="ARBA" id="ARBA00022723"/>
    </source>
</evidence>
<keyword evidence="4 8" id="KW-0276">Fatty acid metabolism</keyword>
<dbReference type="InterPro" id="IPR037143">
    <property type="entry name" value="4-PPantetheinyl_Trfase_dom_sf"/>
</dbReference>
<evidence type="ECO:0000256" key="1">
    <source>
        <dbReference type="ARBA" id="ARBA00022516"/>
    </source>
</evidence>
<gene>
    <name evidence="8" type="primary">acpS</name>
    <name evidence="10" type="ORF">SAMN02745746_01726</name>
</gene>
<dbReference type="GO" id="GO:0008897">
    <property type="term" value="F:holo-[acyl-carrier-protein] synthase activity"/>
    <property type="evidence" value="ECO:0007669"/>
    <property type="project" value="UniProtKB-UniRule"/>
</dbReference>
<dbReference type="AlphaFoldDB" id="A0A1Y6BMY2"/>
<dbReference type="Pfam" id="PF01648">
    <property type="entry name" value="ACPS"/>
    <property type="match status" value="1"/>
</dbReference>
<dbReference type="NCBIfam" id="TIGR00556">
    <property type="entry name" value="pantethn_trn"/>
    <property type="match status" value="1"/>
</dbReference>
<comment type="subcellular location">
    <subcellularLocation>
        <location evidence="8">Cytoplasm</location>
    </subcellularLocation>
</comment>
<dbReference type="Gene3D" id="3.90.470.20">
    <property type="entry name" value="4'-phosphopantetheinyl transferase domain"/>
    <property type="match status" value="1"/>
</dbReference>
<comment type="similarity">
    <text evidence="8">Belongs to the P-Pant transferase superfamily. AcpS family.</text>
</comment>
<evidence type="ECO:0000313" key="11">
    <source>
        <dbReference type="Proteomes" id="UP000192920"/>
    </source>
</evidence>
<dbReference type="InterPro" id="IPR004568">
    <property type="entry name" value="Ppantetheine-prot_Trfase_dom"/>
</dbReference>
<dbReference type="SUPFAM" id="SSF56214">
    <property type="entry name" value="4'-phosphopantetheinyl transferase"/>
    <property type="match status" value="1"/>
</dbReference>
<feature type="binding site" evidence="8">
    <location>
        <position position="57"/>
    </location>
    <ligand>
        <name>Mg(2+)</name>
        <dbReference type="ChEBI" id="CHEBI:18420"/>
    </ligand>
</feature>
<evidence type="ECO:0000256" key="2">
    <source>
        <dbReference type="ARBA" id="ARBA00022679"/>
    </source>
</evidence>
<keyword evidence="8" id="KW-0963">Cytoplasm</keyword>
<keyword evidence="11" id="KW-1185">Reference proteome</keyword>